<dbReference type="RefSeq" id="WP_003083864.1">
    <property type="nucleotide sequence ID" value="NZ_CP070237.1"/>
</dbReference>
<dbReference type="OrthoDB" id="5122730at2"/>
<feature type="transmembrane region" description="Helical" evidence="1">
    <location>
        <begin position="45"/>
        <end position="75"/>
    </location>
</feature>
<gene>
    <name evidence="2" type="primary">satE</name>
    <name evidence="2" type="ORF">NCTC10924_00890</name>
</gene>
<dbReference type="EMBL" id="LR594052">
    <property type="protein sequence ID" value="VTT43654.1"/>
    <property type="molecule type" value="Genomic_DNA"/>
</dbReference>
<dbReference type="AlphaFoldDB" id="A0A4V0H3F5"/>
<dbReference type="Proteomes" id="UP000306241">
    <property type="component" value="Chromosome"/>
</dbReference>
<organism evidence="2 3">
    <name type="scientific">Streptococcus porcinus</name>
    <dbReference type="NCBI Taxonomy" id="1340"/>
    <lineage>
        <taxon>Bacteria</taxon>
        <taxon>Bacillati</taxon>
        <taxon>Bacillota</taxon>
        <taxon>Bacilli</taxon>
        <taxon>Lactobacillales</taxon>
        <taxon>Streptococcaceae</taxon>
        <taxon>Streptococcus</taxon>
    </lineage>
</organism>
<sequence length="238" mass="27037">MIEGLAPFLQTHPLLTILLICHFLSDFHFQSPEIADKKETNLRYLAYHILGVAAPLIILTCLVPKVWLISFLIVASHSLIDLCKSKVIKLFQWKQAWIFLLDQFTHIMIIVYTSSILTPNALPQWISHKFLLTILFLILITKPTNISFKIFFSKYQPEQGQKMDTIRGAGATIGILERIVIGICMIMGQFASIGLVFTAKSIARYNKISESPAFAEYYLIGSLFSILSVFLSAWICFF</sequence>
<dbReference type="InterPro" id="IPR021737">
    <property type="entry name" value="Phage_phiKZ_Orf197"/>
</dbReference>
<feature type="transmembrane region" description="Helical" evidence="1">
    <location>
        <begin position="217"/>
        <end position="237"/>
    </location>
</feature>
<keyword evidence="1" id="KW-0472">Membrane</keyword>
<keyword evidence="1" id="KW-0812">Transmembrane</keyword>
<evidence type="ECO:0000256" key="1">
    <source>
        <dbReference type="SAM" id="Phobius"/>
    </source>
</evidence>
<feature type="transmembrane region" description="Helical" evidence="1">
    <location>
        <begin position="96"/>
        <end position="118"/>
    </location>
</feature>
<reference evidence="2 3" key="1">
    <citation type="submission" date="2019-05" db="EMBL/GenBank/DDBJ databases">
        <authorList>
            <consortium name="Pathogen Informatics"/>
        </authorList>
    </citation>
    <scope>NUCLEOTIDE SEQUENCE [LARGE SCALE GENOMIC DNA]</scope>
    <source>
        <strain evidence="2 3">NCTC10924</strain>
    </source>
</reference>
<feature type="transmembrane region" description="Helical" evidence="1">
    <location>
        <begin position="173"/>
        <end position="197"/>
    </location>
</feature>
<protein>
    <submittedName>
        <fullName evidence="2">Cytochrome bd biosynthesis ABC transporter ATPase and permease</fullName>
    </submittedName>
</protein>
<evidence type="ECO:0000313" key="2">
    <source>
        <dbReference type="EMBL" id="VTT43654.1"/>
    </source>
</evidence>
<keyword evidence="1" id="KW-1133">Transmembrane helix</keyword>
<feature type="transmembrane region" description="Helical" evidence="1">
    <location>
        <begin position="130"/>
        <end position="152"/>
    </location>
</feature>
<name>A0A4V0H3F5_STRPO</name>
<proteinExistence type="predicted"/>
<dbReference type="Pfam" id="PF11750">
    <property type="entry name" value="DUF3307"/>
    <property type="match status" value="1"/>
</dbReference>
<evidence type="ECO:0000313" key="3">
    <source>
        <dbReference type="Proteomes" id="UP000306241"/>
    </source>
</evidence>
<accession>A0A4V0H3F5</accession>